<accession>A0A927BNI9</accession>
<proteinExistence type="predicted"/>
<name>A0A927BNI9_STRGL</name>
<comment type="caution">
    <text evidence="1">The sequence shown here is derived from an EMBL/GenBank/DDBJ whole genome shotgun (WGS) entry which is preliminary data.</text>
</comment>
<dbReference type="EMBL" id="JACWUS010000005">
    <property type="protein sequence ID" value="MBD2829901.1"/>
    <property type="molecule type" value="Genomic_DNA"/>
</dbReference>
<reference evidence="1" key="1">
    <citation type="journal article" date="2020" name="PLoS ONE">
        <title>Isolation and characterization of Streptomyces bacteriophages and Streptomyces strains encoding biosynthetic arsenals: Streptomyces strains and phages for antibiotic discovery.</title>
        <authorList>
            <person name="Montano E.T."/>
            <person name="Nideffer J.F."/>
            <person name="Brumage L."/>
            <person name="Erb M."/>
            <person name="Derman A.I."/>
            <person name="Davis J.P."/>
            <person name="Estrada E."/>
            <person name="Fu S."/>
            <person name="Le D."/>
            <person name="Vuppala A."/>
            <person name="Tran C."/>
            <person name="Luterstein E."/>
            <person name="Lakkaraju S."/>
            <person name="Panchagnula S."/>
            <person name="Ren C."/>
            <person name="Doan J."/>
            <person name="Tran S."/>
            <person name="Soriano J."/>
            <person name="Fujita Y."/>
            <person name="Gutala P."/>
            <person name="Fujii Q."/>
            <person name="Lee M."/>
            <person name="Bui A."/>
            <person name="Villarreal C."/>
            <person name="Shing S.R."/>
            <person name="Kim S."/>
            <person name="Freeman D."/>
            <person name="Racha V."/>
            <person name="Ho A."/>
            <person name="Kumar P."/>
            <person name="Falah K."/>
            <person name="Dawson T."/>
            <person name="Enustun E."/>
            <person name="Prichard A."/>
            <person name="Gomez A."/>
            <person name="Khanna K."/>
            <person name="Trigg S."/>
            <person name="Fernandez L."/>
            <person name="Pogliano K."/>
            <person name="Pogliano J."/>
        </authorList>
    </citation>
    <scope>NUCLEOTIDE SEQUENCE</scope>
    <source>
        <strain evidence="1">QF2</strain>
    </source>
</reference>
<evidence type="ECO:0000313" key="1">
    <source>
        <dbReference type="EMBL" id="MBD2829901.1"/>
    </source>
</evidence>
<organism evidence="1">
    <name type="scientific">Streptomyces globisporus</name>
    <dbReference type="NCBI Taxonomy" id="1908"/>
    <lineage>
        <taxon>Bacteria</taxon>
        <taxon>Bacillati</taxon>
        <taxon>Actinomycetota</taxon>
        <taxon>Actinomycetes</taxon>
        <taxon>Kitasatosporales</taxon>
        <taxon>Streptomycetaceae</taxon>
        <taxon>Streptomyces</taxon>
    </lineage>
</organism>
<protein>
    <submittedName>
        <fullName evidence="1">Uncharacterized protein</fullName>
    </submittedName>
</protein>
<dbReference type="AlphaFoldDB" id="A0A927BNI9"/>
<gene>
    <name evidence="1" type="ORF">ID875_21290</name>
</gene>
<sequence length="240" mass="26955">MTDAKHDPDTERYAYSPKALARLALSYELRELADRAAAGVPTGSDEYDEPGEEVAEAFALVHQAQEVLVRAVLYERARHTSWEAIAEQLDMKKQSAHERYREAEQTWKDALHEPFNPIPPGARFPYNYLRLHEAAYEPIKAGRDLDEWAQERGQGEHAVTGGLPTLSLLDEMGQVLDGLSYLYRDMHKRPDPAARLRLTERKAALLDRIAIEEGRPEAAAQAEEARALAAQLRAEIEGTA</sequence>